<dbReference type="GeneID" id="106568508"/>
<feature type="domain" description="C-type lectin" evidence="8">
    <location>
        <begin position="1524"/>
        <end position="1633"/>
    </location>
</feature>
<dbReference type="Gene3D" id="2.60.120.260">
    <property type="entry name" value="Galactose-binding domain-like"/>
    <property type="match status" value="1"/>
</dbReference>
<dbReference type="InterPro" id="IPR016186">
    <property type="entry name" value="C-type_lectin-like/link_sf"/>
</dbReference>
<dbReference type="CDD" id="cd03590">
    <property type="entry name" value="CLECT_DC-SIGN_like"/>
    <property type="match status" value="2"/>
</dbReference>
<dbReference type="Pfam" id="PF00059">
    <property type="entry name" value="Lectin_C"/>
    <property type="match status" value="12"/>
</dbReference>
<dbReference type="Proteomes" id="UP001652741">
    <property type="component" value="Chromosome ssa13"/>
</dbReference>
<evidence type="ECO:0000259" key="10">
    <source>
        <dbReference type="PROSITE" id="PS50820"/>
    </source>
</evidence>
<dbReference type="InterPro" id="IPR018378">
    <property type="entry name" value="C-type_lectin_CS"/>
</dbReference>
<dbReference type="PROSITE" id="PS50820">
    <property type="entry name" value="LCCL"/>
    <property type="match status" value="1"/>
</dbReference>
<evidence type="ECO:0000256" key="4">
    <source>
        <dbReference type="SAM" id="MobiDB-lite"/>
    </source>
</evidence>
<keyword evidence="11" id="KW-1185">Reference proteome</keyword>
<evidence type="ECO:0000256" key="3">
    <source>
        <dbReference type="ARBA" id="ARBA00023157"/>
    </source>
</evidence>
<name>A0A1S3LTT7_SALSA</name>
<feature type="domain" description="SUEL-type lectin" evidence="9">
    <location>
        <begin position="740"/>
        <end position="825"/>
    </location>
</feature>
<evidence type="ECO:0000259" key="9">
    <source>
        <dbReference type="PROSITE" id="PS50228"/>
    </source>
</evidence>
<keyword evidence="6" id="KW-0732">Signal</keyword>
<dbReference type="Gene3D" id="2.170.130.20">
    <property type="entry name" value="LCCL-like domain"/>
    <property type="match status" value="1"/>
</dbReference>
<evidence type="ECO:0000256" key="5">
    <source>
        <dbReference type="SAM" id="Phobius"/>
    </source>
</evidence>
<dbReference type="PROSITE" id="PS50041">
    <property type="entry name" value="C_TYPE_LECTIN_2"/>
    <property type="match status" value="12"/>
</dbReference>
<feature type="domain" description="C-type lectin" evidence="8">
    <location>
        <begin position="26"/>
        <end position="142"/>
    </location>
</feature>
<gene>
    <name evidence="12" type="primary">LOC106568508</name>
</gene>
<keyword evidence="12" id="KW-0675">Receptor</keyword>
<dbReference type="InterPro" id="IPR050111">
    <property type="entry name" value="C-type_lectin/snaclec_domain"/>
</dbReference>
<dbReference type="KEGG" id="sasa:106568508"/>
<feature type="signal peptide" evidence="6">
    <location>
        <begin position="1"/>
        <end position="17"/>
    </location>
</feature>
<keyword evidence="3" id="KW-1015">Disulfide bond</keyword>
<dbReference type="PROSITE" id="PS50228">
    <property type="entry name" value="SUEL_LECTIN"/>
    <property type="match status" value="1"/>
</dbReference>
<feature type="domain" description="LCCL" evidence="10">
    <location>
        <begin position="971"/>
        <end position="1056"/>
    </location>
</feature>
<dbReference type="SMART" id="SM00603">
    <property type="entry name" value="LCCL"/>
    <property type="match status" value="1"/>
</dbReference>
<dbReference type="Pfam" id="PF00754">
    <property type="entry name" value="F5_F8_type_C"/>
    <property type="match status" value="1"/>
</dbReference>
<evidence type="ECO:0000259" key="8">
    <source>
        <dbReference type="PROSITE" id="PS50041"/>
    </source>
</evidence>
<dbReference type="InterPro" id="IPR016187">
    <property type="entry name" value="CTDL_fold"/>
</dbReference>
<keyword evidence="5" id="KW-0472">Membrane</keyword>
<keyword evidence="5" id="KW-1133">Transmembrane helix</keyword>
<dbReference type="InterPro" id="IPR043159">
    <property type="entry name" value="Lectin_gal-bd_sf"/>
</dbReference>
<dbReference type="SUPFAM" id="SSF49785">
    <property type="entry name" value="Galactose-binding domain-like"/>
    <property type="match status" value="1"/>
</dbReference>
<feature type="domain" description="F5/8 type C" evidence="7">
    <location>
        <begin position="828"/>
        <end position="969"/>
    </location>
</feature>
<evidence type="ECO:0000313" key="11">
    <source>
        <dbReference type="Proteomes" id="UP001652741"/>
    </source>
</evidence>
<feature type="domain" description="C-type lectin" evidence="8">
    <location>
        <begin position="1372"/>
        <end position="1493"/>
    </location>
</feature>
<dbReference type="SUPFAM" id="SSF56436">
    <property type="entry name" value="C-type lectin-like"/>
    <property type="match status" value="12"/>
</dbReference>
<feature type="domain" description="C-type lectin" evidence="8">
    <location>
        <begin position="161"/>
        <end position="294"/>
    </location>
</feature>
<feature type="compositionally biased region" description="Pro residues" evidence="4">
    <location>
        <begin position="1347"/>
        <end position="1361"/>
    </location>
</feature>
<feature type="domain" description="C-type lectin" evidence="8">
    <location>
        <begin position="308"/>
        <end position="432"/>
    </location>
</feature>
<keyword evidence="2" id="KW-0677">Repeat</keyword>
<feature type="domain" description="C-type lectin" evidence="8">
    <location>
        <begin position="1084"/>
        <end position="1200"/>
    </location>
</feature>
<feature type="domain" description="C-type lectin" evidence="8">
    <location>
        <begin position="1817"/>
        <end position="1934"/>
    </location>
</feature>
<feature type="domain" description="C-type lectin" evidence="8">
    <location>
        <begin position="456"/>
        <end position="573"/>
    </location>
</feature>
<dbReference type="PROSITE" id="PS00615">
    <property type="entry name" value="C_TYPE_LECTIN_1"/>
    <property type="match status" value="8"/>
</dbReference>
<feature type="transmembrane region" description="Helical" evidence="5">
    <location>
        <begin position="2104"/>
        <end position="2127"/>
    </location>
</feature>
<dbReference type="STRING" id="8030.ENSSSAP00000076571"/>
<evidence type="ECO:0000256" key="2">
    <source>
        <dbReference type="ARBA" id="ARBA00022737"/>
    </source>
</evidence>
<evidence type="ECO:0000256" key="6">
    <source>
        <dbReference type="SAM" id="SignalP"/>
    </source>
</evidence>
<dbReference type="InterPro" id="IPR008979">
    <property type="entry name" value="Galactose-bd-like_sf"/>
</dbReference>
<evidence type="ECO:0000256" key="1">
    <source>
        <dbReference type="ARBA" id="ARBA00022734"/>
    </source>
</evidence>
<evidence type="ECO:0000313" key="12">
    <source>
        <dbReference type="RefSeq" id="XP_013994403.2"/>
    </source>
</evidence>
<dbReference type="Gene3D" id="3.10.100.10">
    <property type="entry name" value="Mannose-Binding Protein A, subunit A"/>
    <property type="match status" value="12"/>
</dbReference>
<dbReference type="InterPro" id="IPR004043">
    <property type="entry name" value="LCCL"/>
</dbReference>
<sequence length="2163" mass="242803">MLLLLLTLCSLLSCAFSQCEEGWRAYEDKCYYFSTDRKSWDDARTDCVGRGSHLMSILDIHERTWVRTQVGTEIFWIGLNDIAAEGVWEWTDGSTFLPFLAYWKPGNPDNWEDNEDCGEVVGGEKGQWNDDVCTSLRKYICKRPNPNPPTMCDTANGWRQYGSNCYKLKTDTRKSWLGARHDCVRDGADLVSIASAEEEQYITGRLDDSFFDLWLGYTTLKCTTISCEVEIDSTQFSWSDASPEGYTNWATDPVQPDLSEKQNGICVAVVKEAGQDFGKWKSHICRHERPYMCKRGLNTICPPGWISFSGNCYWVVSNKMFLTSWHEAQQKCSSEGANLVTIKTQEEQYFINTHLPELNQGEVPDVWIGVADEDQDGTFRWVDKTDITFSNWKPSFPKNTVNLWDCGQIYTGDFSGKWETTNCFKNLGYICKMVGGQNVKPTSVPDSHCDAGFLLYGDYCYHFETEMVKNWQDAESYCASQGGHLASFHTQEELSFITTHMPAPSWVGLSDSRTEGVWVWSDGTPSDFLPWAPNQPDNWQGNEDCSNIRGFNHHEAGLLNDEFCTSTLEFVCRKEKGQGPPLIPPTSGPDWNEKCGSWMSDPFNEYCYLFNYLSMRNWADARADCVNQRGDLLSITEPFEQAFIQSKVQLIPTGVSVWMGGHDSITEGGWEWTDGSPFRYIHWNAGNPDNYGGEDCLSMLINTGYWNDDNCDYNRGYICKRRGNTPVSPPPHDGFETAYICEDSSAVLHCDTNSVINIQSAFFGRKSDKICPHQEGASGTCTVDGILPLVRKACDNRPFCFLYAYTETDPCPSISKYLEVVYSCEQNVCLRGLGVEDGNVTDSMLSASSSQSSHGPNGARLKGGSCWMPSNPLNSWIQVNLGEAKKITGVVIQGCPGADHWVTKFKIQHSMDGSKWTDYKDDGGVFTGCMDRNTPETQLLGTPVSAQYVRILPQEFNGQTGLRFDILGCIPDYAVSCDAKPNFNFANDRMTVHCPAGCAQLPYTVFGSIVYRGDSNICAAGIHAGVILNDIGGDCTMLKEPGQNFYSGSTKNGITSRQYDGNYQISYQFAEEELRCSGPDWYEFGEFCYKPYGDKKTWHAARGECRKLGADLVSIQSMTEQSWLESYLYSATNDVWIGLNDLGFSGLFSWSDNHWVTFTYWSPGEPNNHQGFNEDCVEMFYQTGRWNDVPCTELNTYICKMSKAHYPLPSVMPTVYGCTQGWDAYGYSCYWMEETARSWADAKAFCEQQNSKLLHIGDIYEQSHFTVKLAGYTGLWWIGLRASGDSGGVDYIWDNGAPLTFTHWDRNQPDNHAGTCVGMTTGLTGGFWDDKPCTEVFPFVCETPRPDITPPTKPPTPPPSPDCADGWTAERHFRNCYKLFMVDFSKKKSWSAAREDCTSRGADLVSIHNMEEENFLSTHTKGKSKWIGLQHNPIDGGYHWSDATPVSHTNWGHGEPNNHEGREDCVEMVSNSNGTSSWWNDLNCDAHQDWICMISKGKKPIVPPVPPPPVPAPDCGTNAVWRKNNGICYYYNDTDIVDFQTAMSRCYDEKAQLVSILNKDEQAYINTMIGTGRAESSWIGMLVFGIAADQYQWVDRSPVTYVFWGLGEPNNANGEEQCVQMNRHQGNWNDVNCARTNAGYLCKKYPGEDHTPPPPTQPWTGYCPADWMLFRNKCFMFQGHKHGKKANWDSARSWCQSKGAELAVIDNQYENDFVSSYLRDLKLPTWIGLTDSLVEGGFGWSDGVSPVLYTNWADKEPNNNGGREHCTAITHNYLVSGRWNDDLCTEEHSWVCSMKKSSSMAPPAPTQNPCPSGYVSWYKNCYKLVEEPKTWEAAQVACEQEGGNLASVDMSYDQAFVAGAILQGKADAWIGLRRKVDSSSYTWTDGWPVFFTHWGPGEPSNHKAEGCVSMHADPIFHGTWNDTDCNSAKAYICKTSSESPPPTPAPGDGKCLFGWVPFGRYCYFVYNGPQGISWPEARHYCQTVRGDLASIHSRADVEFILKMNYTRVHNVWIGLTRDNNFGWSWTDMQPLAFLNWAPNEPNEAFHQGDVGGENCVEMYPDGQWNDNNCMQKRGYACRHRQYYTTDGGGIVIPTDAPQASSAGLIAGAVIGAIVVFTLIFGLLYYVFSIRGVKLSDVSFPTRTGRSVDVPAFNNPNFGGESET</sequence>
<proteinExistence type="predicted"/>
<dbReference type="SMART" id="SM00231">
    <property type="entry name" value="FA58C"/>
    <property type="match status" value="1"/>
</dbReference>
<dbReference type="PANTHER" id="PTHR22803">
    <property type="entry name" value="MANNOSE, PHOSPHOLIPASE, LECTIN RECEPTOR RELATED"/>
    <property type="match status" value="1"/>
</dbReference>
<feature type="region of interest" description="Disordered" evidence="4">
    <location>
        <begin position="1344"/>
        <end position="1365"/>
    </location>
</feature>
<dbReference type="InterPro" id="IPR033989">
    <property type="entry name" value="CD209-like_CTLD"/>
</dbReference>
<dbReference type="InterPro" id="IPR001304">
    <property type="entry name" value="C-type_lectin-like"/>
</dbReference>
<dbReference type="PaxDb" id="8030-ENSSSAP00000076571"/>
<feature type="chain" id="PRO_5047472245" evidence="6">
    <location>
        <begin position="18"/>
        <end position="2163"/>
    </location>
</feature>
<dbReference type="CDD" id="cd22823">
    <property type="entry name" value="Gal_Rha_Lectin"/>
    <property type="match status" value="1"/>
</dbReference>
<evidence type="ECO:0000259" key="7">
    <source>
        <dbReference type="PROSITE" id="PS50022"/>
    </source>
</evidence>
<feature type="domain" description="C-type lectin" evidence="8">
    <location>
        <begin position="1225"/>
        <end position="1342"/>
    </location>
</feature>
<reference evidence="12" key="1">
    <citation type="submission" date="2025-08" db="UniProtKB">
        <authorList>
            <consortium name="RefSeq"/>
        </authorList>
    </citation>
    <scope>IDENTIFICATION</scope>
</reference>
<dbReference type="InterPro" id="IPR000922">
    <property type="entry name" value="Lectin_gal-bd_dom"/>
</dbReference>
<dbReference type="SMART" id="SM00034">
    <property type="entry name" value="CLECT"/>
    <property type="match status" value="12"/>
</dbReference>
<dbReference type="Pfam" id="PF02140">
    <property type="entry name" value="SUEL_Lectin"/>
    <property type="match status" value="1"/>
</dbReference>
<feature type="domain" description="C-type lectin" evidence="8">
    <location>
        <begin position="1670"/>
        <end position="1793"/>
    </location>
</feature>
<dbReference type="Bgee" id="ENSSSAG00000065642">
    <property type="expression patterns" value="Expressed in hindgut and 12 other cell types or tissues"/>
</dbReference>
<dbReference type="Pfam" id="PF03815">
    <property type="entry name" value="LCCL"/>
    <property type="match status" value="1"/>
</dbReference>
<protein>
    <submittedName>
        <fullName evidence="12">Macrophage mannose receptor 1</fullName>
    </submittedName>
</protein>
<feature type="domain" description="C-type lectin" evidence="8">
    <location>
        <begin position="1958"/>
        <end position="2078"/>
    </location>
</feature>
<dbReference type="InterPro" id="IPR036609">
    <property type="entry name" value="LCCL_sf"/>
</dbReference>
<dbReference type="PROSITE" id="PS50022">
    <property type="entry name" value="FA58C_3"/>
    <property type="match status" value="1"/>
</dbReference>
<dbReference type="InterPro" id="IPR000421">
    <property type="entry name" value="FA58C"/>
</dbReference>
<accession>A0A1S3LTT7</accession>
<dbReference type="CDD" id="cd00057">
    <property type="entry name" value="FA58C"/>
    <property type="match status" value="1"/>
</dbReference>
<feature type="domain" description="C-type lectin" evidence="8">
    <location>
        <begin position="603"/>
        <end position="720"/>
    </location>
</feature>
<dbReference type="Gene3D" id="2.60.120.740">
    <property type="match status" value="1"/>
</dbReference>
<keyword evidence="1" id="KW-0430">Lectin</keyword>
<dbReference type="RefSeq" id="XP_013994403.2">
    <property type="nucleotide sequence ID" value="XM_014138928.2"/>
</dbReference>
<dbReference type="SUPFAM" id="SSF69848">
    <property type="entry name" value="LCCL domain"/>
    <property type="match status" value="1"/>
</dbReference>
<dbReference type="GO" id="GO:0030246">
    <property type="term" value="F:carbohydrate binding"/>
    <property type="evidence" value="ECO:0007669"/>
    <property type="project" value="UniProtKB-KW"/>
</dbReference>
<organism evidence="11 12">
    <name type="scientific">Salmo salar</name>
    <name type="common">Atlantic salmon</name>
    <dbReference type="NCBI Taxonomy" id="8030"/>
    <lineage>
        <taxon>Eukaryota</taxon>
        <taxon>Metazoa</taxon>
        <taxon>Chordata</taxon>
        <taxon>Craniata</taxon>
        <taxon>Vertebrata</taxon>
        <taxon>Euteleostomi</taxon>
        <taxon>Actinopterygii</taxon>
        <taxon>Neopterygii</taxon>
        <taxon>Teleostei</taxon>
        <taxon>Protacanthopterygii</taxon>
        <taxon>Salmoniformes</taxon>
        <taxon>Salmonidae</taxon>
        <taxon>Salmoninae</taxon>
        <taxon>Salmo</taxon>
    </lineage>
</organism>
<dbReference type="CDD" id="cd00037">
    <property type="entry name" value="CLECT"/>
    <property type="match status" value="8"/>
</dbReference>
<keyword evidence="5" id="KW-0812">Transmembrane</keyword>